<reference evidence="3" key="1">
    <citation type="submission" date="2017-04" db="EMBL/GenBank/DDBJ databases">
        <authorList>
            <person name="Varghese N."/>
            <person name="Submissions S."/>
        </authorList>
    </citation>
    <scope>NUCLEOTIDE SEQUENCE [LARGE SCALE GENOMIC DNA]</scope>
</reference>
<feature type="region of interest" description="Disordered" evidence="1">
    <location>
        <begin position="53"/>
        <end position="87"/>
    </location>
</feature>
<dbReference type="Proteomes" id="UP000194474">
    <property type="component" value="Unassembled WGS sequence"/>
</dbReference>
<proteinExistence type="predicted"/>
<accession>A0A1Y6F666</accession>
<name>A0A1Y6F666_9HYPH</name>
<evidence type="ECO:0000313" key="2">
    <source>
        <dbReference type="EMBL" id="SMQ70324.1"/>
    </source>
</evidence>
<keyword evidence="3" id="KW-1185">Reference proteome</keyword>
<evidence type="ECO:0000313" key="3">
    <source>
        <dbReference type="Proteomes" id="UP000194474"/>
    </source>
</evidence>
<protein>
    <submittedName>
        <fullName evidence="2">Uncharacterized protein</fullName>
    </submittedName>
</protein>
<feature type="compositionally biased region" description="Basic and acidic residues" evidence="1">
    <location>
        <begin position="56"/>
        <end position="70"/>
    </location>
</feature>
<organism evidence="2 3">
    <name type="scientific">Devosia lucknowensis</name>
    <dbReference type="NCBI Taxonomy" id="1096929"/>
    <lineage>
        <taxon>Bacteria</taxon>
        <taxon>Pseudomonadati</taxon>
        <taxon>Pseudomonadota</taxon>
        <taxon>Alphaproteobacteria</taxon>
        <taxon>Hyphomicrobiales</taxon>
        <taxon>Devosiaceae</taxon>
        <taxon>Devosia</taxon>
    </lineage>
</organism>
<dbReference type="EMBL" id="FXWK01000001">
    <property type="protein sequence ID" value="SMQ70324.1"/>
    <property type="molecule type" value="Genomic_DNA"/>
</dbReference>
<evidence type="ECO:0000256" key="1">
    <source>
        <dbReference type="SAM" id="MobiDB-lite"/>
    </source>
</evidence>
<gene>
    <name evidence="2" type="ORF">SAMN06295905_1886</name>
</gene>
<dbReference type="AlphaFoldDB" id="A0A1Y6F666"/>
<sequence length="127" mass="13766">MILSPLLRCGVRREEEIGARLSNKAYMNSTGLIDNPETDMSAMRFCMGDVRAKRKAPLEGRAEPKGDRPKVRSGGNAAGAREGGETPAVMTVHIGPVGEIANLTWIMSAMRMTHMAIKTSMKSTTEC</sequence>